<proteinExistence type="predicted"/>
<evidence type="ECO:0000256" key="5">
    <source>
        <dbReference type="ARBA" id="ARBA00022840"/>
    </source>
</evidence>
<dbReference type="OrthoDB" id="5575at2759"/>
<dbReference type="InterPro" id="IPR027417">
    <property type="entry name" value="P-loop_NTPase"/>
</dbReference>
<dbReference type="SUPFAM" id="SSF52540">
    <property type="entry name" value="P-loop containing nucleoside triphosphate hydrolases"/>
    <property type="match status" value="2"/>
</dbReference>
<keyword evidence="4" id="KW-0347">Helicase</keyword>
<dbReference type="SUPFAM" id="SSF158702">
    <property type="entry name" value="Sec63 N-terminal domain-like"/>
    <property type="match status" value="1"/>
</dbReference>
<dbReference type="InterPro" id="IPR057842">
    <property type="entry name" value="WH_MER3"/>
</dbReference>
<dbReference type="AlphaFoldDB" id="A0A0C2D7W2"/>
<dbReference type="Gene3D" id="1.10.3380.10">
    <property type="entry name" value="Sec63 N-terminal domain-like domain"/>
    <property type="match status" value="1"/>
</dbReference>
<dbReference type="Pfam" id="PF02889">
    <property type="entry name" value="Sec63"/>
    <property type="match status" value="1"/>
</dbReference>
<gene>
    <name evidence="7" type="ORF">ANCDUO_03901</name>
</gene>
<dbReference type="GO" id="GO:0004386">
    <property type="term" value="F:helicase activity"/>
    <property type="evidence" value="ECO:0007669"/>
    <property type="project" value="UniProtKB-KW"/>
</dbReference>
<name>A0A0C2D7W2_9BILA</name>
<dbReference type="SUPFAM" id="SSF46785">
    <property type="entry name" value="Winged helix' DNA-binding domain"/>
    <property type="match status" value="1"/>
</dbReference>
<dbReference type="GO" id="GO:0005524">
    <property type="term" value="F:ATP binding"/>
    <property type="evidence" value="ECO:0007669"/>
    <property type="project" value="UniProtKB-KW"/>
</dbReference>
<feature type="domain" description="Helicase ATP-binding" evidence="6">
    <location>
        <begin position="441"/>
        <end position="616"/>
    </location>
</feature>
<keyword evidence="5" id="KW-0067">ATP-binding</keyword>
<dbReference type="InterPro" id="IPR011545">
    <property type="entry name" value="DEAD/DEAH_box_helicase_dom"/>
</dbReference>
<dbReference type="InterPro" id="IPR035892">
    <property type="entry name" value="C2_domain_sf"/>
</dbReference>
<dbReference type="FunFam" id="1.10.150.20:FF:000004">
    <property type="entry name" value="U5 small nuclear ribonucleoprotein helicase"/>
    <property type="match status" value="1"/>
</dbReference>
<dbReference type="InterPro" id="IPR050474">
    <property type="entry name" value="Hel308_SKI2-like"/>
</dbReference>
<keyword evidence="1" id="KW-0677">Repeat</keyword>
<evidence type="ECO:0000256" key="1">
    <source>
        <dbReference type="ARBA" id="ARBA00022737"/>
    </source>
</evidence>
<protein>
    <submittedName>
        <fullName evidence="7">Sec63 domain protein</fullName>
    </submittedName>
</protein>
<evidence type="ECO:0000256" key="3">
    <source>
        <dbReference type="ARBA" id="ARBA00022801"/>
    </source>
</evidence>
<evidence type="ECO:0000256" key="2">
    <source>
        <dbReference type="ARBA" id="ARBA00022741"/>
    </source>
</evidence>
<dbReference type="FunFam" id="1.10.10.10:FF:000024">
    <property type="entry name" value="U5 small nuclear ribonucleoprotein helicase"/>
    <property type="match status" value="1"/>
</dbReference>
<dbReference type="PANTHER" id="PTHR47961:SF4">
    <property type="entry name" value="ACTIVATING SIGNAL COINTEGRATOR 1 COMPLEX SUBUNIT 3"/>
    <property type="match status" value="1"/>
</dbReference>
<dbReference type="Pfam" id="PF23445">
    <property type="entry name" value="WHD_SNRNP200"/>
    <property type="match status" value="1"/>
</dbReference>
<dbReference type="CDD" id="cd18021">
    <property type="entry name" value="DEXHc_Brr2_2"/>
    <property type="match status" value="1"/>
</dbReference>
<dbReference type="InterPro" id="IPR036388">
    <property type="entry name" value="WH-like_DNA-bd_sf"/>
</dbReference>
<dbReference type="Pfam" id="PF00270">
    <property type="entry name" value="DEAD"/>
    <property type="match status" value="1"/>
</dbReference>
<keyword evidence="3" id="KW-0378">Hydrolase</keyword>
<dbReference type="Gene3D" id="1.10.10.10">
    <property type="entry name" value="Winged helix-like DNA-binding domain superfamily/Winged helix DNA-binding domain"/>
    <property type="match status" value="1"/>
</dbReference>
<dbReference type="SMART" id="SM00973">
    <property type="entry name" value="Sec63"/>
    <property type="match status" value="1"/>
</dbReference>
<dbReference type="FunFam" id="1.10.3380.10:FF:000001">
    <property type="entry name" value="U5 small nuclear ribonucleoprotein helicase"/>
    <property type="match status" value="1"/>
</dbReference>
<dbReference type="GO" id="GO:0005634">
    <property type="term" value="C:nucleus"/>
    <property type="evidence" value="ECO:0007669"/>
    <property type="project" value="TreeGrafter"/>
</dbReference>
<organism evidence="7 8">
    <name type="scientific">Ancylostoma duodenale</name>
    <dbReference type="NCBI Taxonomy" id="51022"/>
    <lineage>
        <taxon>Eukaryota</taxon>
        <taxon>Metazoa</taxon>
        <taxon>Ecdysozoa</taxon>
        <taxon>Nematoda</taxon>
        <taxon>Chromadorea</taxon>
        <taxon>Rhabditida</taxon>
        <taxon>Rhabditina</taxon>
        <taxon>Rhabditomorpha</taxon>
        <taxon>Strongyloidea</taxon>
        <taxon>Ancylostomatidae</taxon>
        <taxon>Ancylostomatinae</taxon>
        <taxon>Ancylostoma</taxon>
    </lineage>
</organism>
<dbReference type="InterPro" id="IPR036390">
    <property type="entry name" value="WH_DNA-bd_sf"/>
</dbReference>
<evidence type="ECO:0000256" key="4">
    <source>
        <dbReference type="ARBA" id="ARBA00022806"/>
    </source>
</evidence>
<dbReference type="PANTHER" id="PTHR47961">
    <property type="entry name" value="DNA POLYMERASE THETA, PUTATIVE (AFU_ORTHOLOGUE AFUA_1G05260)-RELATED"/>
    <property type="match status" value="1"/>
</dbReference>
<keyword evidence="8" id="KW-1185">Reference proteome</keyword>
<dbReference type="InterPro" id="IPR004179">
    <property type="entry name" value="Sec63-dom"/>
</dbReference>
<dbReference type="FunFam" id="3.40.50.300:FF:000254">
    <property type="entry name" value="U5 small nuclear ribonucleoprotein helicase"/>
    <property type="match status" value="1"/>
</dbReference>
<dbReference type="Gene3D" id="3.40.50.300">
    <property type="entry name" value="P-loop containing nucleotide triphosphate hydrolases"/>
    <property type="match status" value="2"/>
</dbReference>
<dbReference type="Gene3D" id="2.60.40.150">
    <property type="entry name" value="C2 domain"/>
    <property type="match status" value="1"/>
</dbReference>
<dbReference type="PROSITE" id="PS51192">
    <property type="entry name" value="HELICASE_ATP_BIND_1"/>
    <property type="match status" value="1"/>
</dbReference>
<reference evidence="7 8" key="1">
    <citation type="submission" date="2013-12" db="EMBL/GenBank/DDBJ databases">
        <title>Draft genome of the parsitic nematode Ancylostoma duodenale.</title>
        <authorList>
            <person name="Mitreva M."/>
        </authorList>
    </citation>
    <scope>NUCLEOTIDE SEQUENCE [LARGE SCALE GENOMIC DNA]</scope>
    <source>
        <strain evidence="7 8">Zhejiang</strain>
    </source>
</reference>
<dbReference type="GO" id="GO:0016787">
    <property type="term" value="F:hydrolase activity"/>
    <property type="evidence" value="ECO:0007669"/>
    <property type="project" value="UniProtKB-KW"/>
</dbReference>
<dbReference type="InterPro" id="IPR014001">
    <property type="entry name" value="Helicase_ATP-bd"/>
</dbReference>
<keyword evidence="2" id="KW-0547">Nucleotide-binding</keyword>
<evidence type="ECO:0000313" key="8">
    <source>
        <dbReference type="Proteomes" id="UP000054047"/>
    </source>
</evidence>
<sequence length="847" mass="96370">MGRKEGRWELPIESQMIARLPDMLNAEVVLGSISSVSDAMSWLGYTYLYIRMLKCPTLYGIPIDQALDKGNLVKYDKKSGLIQATELGRIASHYYCTFESMQTYNQLLKPTSTEIDLFRIFSLSSEFKNIAVREEEKLELQKLAEHVPIPIKESLDESSAKTNVLLQAYISQLKLDGFALQSDMVFIAQSAGRLFRALYEIVLWRGWAALALKVLSLCKMVTARQWQSLNPLHQFKKIPTEIVRSIDKRNYSFERLYDLDQHQLGELIRMPKMGKPLYKFIRQFPKLEMTTLIQPITRTTLRIELTITPDFQWDEKVHGSAEGFWIFVEDVDGELILHHEYFLLKQKFCTEEHVVKMFVPVFDPLPPLYFVRIVSDRWLGSETVLPISFRHLVLPEKYPPPTELLDLQPLPISALNNKNFEAVFQTKDIKIFNPIQTQVFRTVYESNDNVLIAAPNGSGKTACAELAILRHFDNNPDAKCVYVTPMEDMAVKVHNDWQDRLGVALDRTVVLLTGEPSTDLKLLQRGKLIIATPERWDNVSRRWKQRKNVQAVKLFVVDDLHMIGGTIGPVLEVICSRMRYMSAQLDTTVRIVGLSSSLTNARDVGAWLGCSAAATFNFLPNTRPVPLELYIQGFNLSHTASRLAAMVRPVYQAISRHAGKLNPKPALVFVPGRRQSRSTAIDMLTMAHADGAPQRFLHISETDGTFVKLLNSLQDQTLRETLLCGVGFLHEGTHAKDFQIVERLFTSGAIQVCIVPRTMCYQISMSAYLVVIMDTQFYNGKYHVYEDYPIGDVLHMVGLANRPGRDPDVLFLLQYHRPPKYGQNLQIELTGSCSGSGYLQLHDPNPH</sequence>
<evidence type="ECO:0000313" key="7">
    <source>
        <dbReference type="EMBL" id="KIH65773.1"/>
    </source>
</evidence>
<dbReference type="FunFam" id="2.60.40.150:FF:000004">
    <property type="entry name" value="RNA helicase, activating signal cointegrator 1"/>
    <property type="match status" value="1"/>
</dbReference>
<dbReference type="EMBL" id="KN727401">
    <property type="protein sequence ID" value="KIH65773.1"/>
    <property type="molecule type" value="Genomic_DNA"/>
</dbReference>
<dbReference type="SMART" id="SM00487">
    <property type="entry name" value="DEXDc"/>
    <property type="match status" value="1"/>
</dbReference>
<dbReference type="GO" id="GO:0003676">
    <property type="term" value="F:nucleic acid binding"/>
    <property type="evidence" value="ECO:0007669"/>
    <property type="project" value="InterPro"/>
</dbReference>
<accession>A0A0C2D7W2</accession>
<evidence type="ECO:0000259" key="6">
    <source>
        <dbReference type="PROSITE" id="PS51192"/>
    </source>
</evidence>
<dbReference type="Proteomes" id="UP000054047">
    <property type="component" value="Unassembled WGS sequence"/>
</dbReference>
<dbReference type="Gene3D" id="1.10.150.20">
    <property type="entry name" value="5' to 3' exonuclease, C-terminal subdomain"/>
    <property type="match status" value="1"/>
</dbReference>